<accession>A0A0J8RCC9</accession>
<evidence type="ECO:0000313" key="1">
    <source>
        <dbReference type="EMBL" id="KMU82875.1"/>
    </source>
</evidence>
<feature type="non-terminal residue" evidence="1">
    <location>
        <position position="1"/>
    </location>
</feature>
<reference evidence="2" key="1">
    <citation type="journal article" date="2010" name="Genome Res.">
        <title>Population genomic sequencing of Coccidioides fungi reveals recent hybridization and transposon control.</title>
        <authorList>
            <person name="Neafsey D.E."/>
            <person name="Barker B.M."/>
            <person name="Sharpton T.J."/>
            <person name="Stajich J.E."/>
            <person name="Park D.J."/>
            <person name="Whiston E."/>
            <person name="Hung C.-Y."/>
            <person name="McMahan C."/>
            <person name="White J."/>
            <person name="Sykes S."/>
            <person name="Heiman D."/>
            <person name="Young S."/>
            <person name="Zeng Q."/>
            <person name="Abouelleil A."/>
            <person name="Aftuck L."/>
            <person name="Bessette D."/>
            <person name="Brown A."/>
            <person name="FitzGerald M."/>
            <person name="Lui A."/>
            <person name="Macdonald J.P."/>
            <person name="Priest M."/>
            <person name="Orbach M.J."/>
            <person name="Galgiani J.N."/>
            <person name="Kirkland T.N."/>
            <person name="Cole G.T."/>
            <person name="Birren B.W."/>
            <person name="Henn M.R."/>
            <person name="Taylor J.W."/>
            <person name="Rounsley S.D."/>
        </authorList>
    </citation>
    <scope>NUCLEOTIDE SEQUENCE [LARGE SCALE GENOMIC DNA]</scope>
    <source>
        <strain evidence="2">H538.4</strain>
    </source>
</reference>
<evidence type="ECO:0000313" key="2">
    <source>
        <dbReference type="Proteomes" id="UP000054563"/>
    </source>
</evidence>
<dbReference type="Proteomes" id="UP000054563">
    <property type="component" value="Unassembled WGS sequence"/>
</dbReference>
<dbReference type="EMBL" id="DS016982">
    <property type="protein sequence ID" value="KMU82875.1"/>
    <property type="molecule type" value="Genomic_DNA"/>
</dbReference>
<protein>
    <submittedName>
        <fullName evidence="1">Uncharacterized protein</fullName>
    </submittedName>
</protein>
<sequence>RTRQLINQDKGTYGFAFGFSRLSRIGGARDLARWSDAVFPVSPCLSKYRGRDHIQGISQSESVNDSGKDESTGLTVVWLILRGGKEQAIVGEQGENDGF</sequence>
<dbReference type="VEuPathDB" id="FungiDB:CIHG_00658"/>
<organism evidence="1 2">
    <name type="scientific">Coccidioides immitis H538.4</name>
    <dbReference type="NCBI Taxonomy" id="396776"/>
    <lineage>
        <taxon>Eukaryota</taxon>
        <taxon>Fungi</taxon>
        <taxon>Dikarya</taxon>
        <taxon>Ascomycota</taxon>
        <taxon>Pezizomycotina</taxon>
        <taxon>Eurotiomycetes</taxon>
        <taxon>Eurotiomycetidae</taxon>
        <taxon>Onygenales</taxon>
        <taxon>Onygenaceae</taxon>
        <taxon>Coccidioides</taxon>
    </lineage>
</organism>
<name>A0A0J8RCC9_COCIT</name>
<dbReference type="AlphaFoldDB" id="A0A0J8RCC9"/>
<proteinExistence type="predicted"/>
<gene>
    <name evidence="1" type="ORF">CIHG_00658</name>
</gene>